<name>A0A7Y4IP21_MYXXA</name>
<dbReference type="RefSeq" id="WP_171444659.1">
    <property type="nucleotide sequence ID" value="NZ_JABFNS010000147.1"/>
</dbReference>
<gene>
    <name evidence="1" type="ORF">HNV28_31620</name>
</gene>
<dbReference type="SUPFAM" id="SSF102712">
    <property type="entry name" value="JAB1/MPN domain"/>
    <property type="match status" value="1"/>
</dbReference>
<protein>
    <recommendedName>
        <fullName evidence="3">JAB domain-containing protein</fullName>
    </recommendedName>
</protein>
<dbReference type="EMBL" id="JABFNT010000147">
    <property type="protein sequence ID" value="NOJ82818.1"/>
    <property type="molecule type" value="Genomic_DNA"/>
</dbReference>
<comment type="caution">
    <text evidence="1">The sequence shown here is derived from an EMBL/GenBank/DDBJ whole genome shotgun (WGS) entry which is preliminary data.</text>
</comment>
<reference evidence="1 2" key="1">
    <citation type="submission" date="2020-05" db="EMBL/GenBank/DDBJ databases">
        <authorList>
            <person name="Whitworth D."/>
        </authorList>
    </citation>
    <scope>NUCLEOTIDE SEQUENCE [LARGE SCALE GENOMIC DNA]</scope>
    <source>
        <strain evidence="1 2">AM005</strain>
    </source>
</reference>
<dbReference type="Proteomes" id="UP000533080">
    <property type="component" value="Unassembled WGS sequence"/>
</dbReference>
<proteinExistence type="predicted"/>
<dbReference type="AlphaFoldDB" id="A0A7Y4IP21"/>
<accession>A0A7Y4IP21</accession>
<evidence type="ECO:0000313" key="2">
    <source>
        <dbReference type="Proteomes" id="UP000533080"/>
    </source>
</evidence>
<sequence>MTIHCSHRSTWTERTSGWRRWDRETGRIAGGAVLALALSCSGNLRHSQETESYGFMSIDSGYVWARGPWSEVQASSDPDEVIDQLCPAIMRLDRATARDFGQEYCGVIYSRGDGIYRTMHPSPLGEPQLRGETKQKSCFPVRRVVDPEARVTPILADFHSHPWFPSPLSQQDKMAANQLYFLKIQFDSACQIQKIIPYLDRPDAPGEVYSRRGKRWVLIGIIKPSNKAAGIVPPVGGLD</sequence>
<evidence type="ECO:0000313" key="1">
    <source>
        <dbReference type="EMBL" id="NOJ82818.1"/>
    </source>
</evidence>
<evidence type="ECO:0008006" key="3">
    <source>
        <dbReference type="Google" id="ProtNLM"/>
    </source>
</evidence>
<organism evidence="1 2">
    <name type="scientific">Myxococcus xanthus</name>
    <dbReference type="NCBI Taxonomy" id="34"/>
    <lineage>
        <taxon>Bacteria</taxon>
        <taxon>Pseudomonadati</taxon>
        <taxon>Myxococcota</taxon>
        <taxon>Myxococcia</taxon>
        <taxon>Myxococcales</taxon>
        <taxon>Cystobacterineae</taxon>
        <taxon>Myxococcaceae</taxon>
        <taxon>Myxococcus</taxon>
    </lineage>
</organism>